<comment type="caution">
    <text evidence="2">The sequence shown here is derived from an EMBL/GenBank/DDBJ whole genome shotgun (WGS) entry which is preliminary data.</text>
</comment>
<protein>
    <submittedName>
        <fullName evidence="2">PD-(D/E)XK nuclease family protein</fullName>
    </submittedName>
</protein>
<dbReference type="InterPro" id="IPR011604">
    <property type="entry name" value="PDDEXK-like_dom_sf"/>
</dbReference>
<accession>A0ABS0TJ03</accession>
<dbReference type="Gene3D" id="3.90.320.10">
    <property type="match status" value="1"/>
</dbReference>
<dbReference type="Pfam" id="PF12705">
    <property type="entry name" value="PDDEXK_1"/>
    <property type="match status" value="1"/>
</dbReference>
<proteinExistence type="predicted"/>
<sequence length="907" mass="105221">MKLYFSTAYDQQVLKNVLDLNSKYIGTLGLLNILERELGLYKIFKDEKERATIYKDCLLENKEGRFYEKSLASDELNTAKQLLVIRDELILMGWNPHMGEQPIRLRELGGVENCFTIAKGYEGVADRWQNVINNLTQEKINEFNSLSISVMDDKHDLPNYLCLVFDKVKSIVSYESSSFEKEQTSTNLEEFKDQLYKSIYYPSDNTDTSKLLDEIEKDRSIQILNFKNEQLMVDCLAAYSNKNTVFINSENTNFDFSLVALGKSAAGSIQVQANPQVIQIIKLIIPCFSNELNLQSLISFLTLSQSPLEFILTQKLAKQLTKKPGVSNNDWNSILDCYTGKILEEEIGENEKKLLELFETESVSEDILKERKKQVDLFLTFNTPADKGVKKGKRIIVYLKKWAEEKRKSKSILELKEQFSYIEQLCENILKNFDFENENVSKLEDMIKSFYEAKNFTSYFKQADSVDVLGDISLIAEPINKEVFWIDFNAAKIRSSNQFLLKDEIKFLAENGWYNEPEKEIKLQLKQWLSGIINCKDKLILCTLENNENEKHPLHLRLASLIQNSTKKITISINSPTDFSKHFQADFDFKQSETINIPIAQSYLTTDALKNIKEREKESASSIEKFIEYPFDWVMQYVAKFSNNIGLDLPDENLLKGNVAHKTIELLFTQFPELDLNDFIIEEVFVDVIKSEAAIFLQQEKRFELSEFKYRFIKSFKNLVQLIKLNDFKIEALEYEFGRENTCLIDECLGNVNGYIDLFLKDPEDNPFIIDLKWGYSDKKYIKKIENNEAIQLAIYTAAIKDRDMAKTGYFMLNQNKFITAVKNLKGNNITEINSQIKNREVLDKIKTSLEFRWSELRQGRVEIGDNFSLSELKYYSEKGVISLPVDGKIKKEYPYSGYKLFKGMLK</sequence>
<name>A0ABS0TJ03_9FLAO</name>
<evidence type="ECO:0000313" key="3">
    <source>
        <dbReference type="Proteomes" id="UP000635665"/>
    </source>
</evidence>
<evidence type="ECO:0000259" key="1">
    <source>
        <dbReference type="Pfam" id="PF12705"/>
    </source>
</evidence>
<dbReference type="EMBL" id="JAEHNY010000013">
    <property type="protein sequence ID" value="MBI6121026.1"/>
    <property type="molecule type" value="Genomic_DNA"/>
</dbReference>
<dbReference type="RefSeq" id="WP_198639215.1">
    <property type="nucleotide sequence ID" value="NZ_JAEHNY010000013.1"/>
</dbReference>
<keyword evidence="3" id="KW-1185">Reference proteome</keyword>
<dbReference type="Proteomes" id="UP000635665">
    <property type="component" value="Unassembled WGS sequence"/>
</dbReference>
<dbReference type="InterPro" id="IPR038726">
    <property type="entry name" value="PDDEXK_AddAB-type"/>
</dbReference>
<feature type="domain" description="PD-(D/E)XK endonuclease-like" evidence="1">
    <location>
        <begin position="619"/>
        <end position="864"/>
    </location>
</feature>
<evidence type="ECO:0000313" key="2">
    <source>
        <dbReference type="EMBL" id="MBI6121026.1"/>
    </source>
</evidence>
<gene>
    <name evidence="2" type="ORF">I6U50_13435</name>
</gene>
<reference evidence="2 3" key="1">
    <citation type="submission" date="2020-12" db="EMBL/GenBank/DDBJ databases">
        <title>Salegentibacter orientalis sp. nov., isolated from costal sediment.</title>
        <authorList>
            <person name="Lian F.-B."/>
        </authorList>
    </citation>
    <scope>NUCLEOTIDE SEQUENCE [LARGE SCALE GENOMIC DNA]</scope>
    <source>
        <strain evidence="2 3">F60176</strain>
    </source>
</reference>
<organism evidence="2 3">
    <name type="scientific">Salegentibacter maritimus</name>
    <dbReference type="NCBI Taxonomy" id="2794347"/>
    <lineage>
        <taxon>Bacteria</taxon>
        <taxon>Pseudomonadati</taxon>
        <taxon>Bacteroidota</taxon>
        <taxon>Flavobacteriia</taxon>
        <taxon>Flavobacteriales</taxon>
        <taxon>Flavobacteriaceae</taxon>
        <taxon>Salegentibacter</taxon>
    </lineage>
</organism>